<dbReference type="Gene3D" id="2.102.10.10">
    <property type="entry name" value="Rieske [2Fe-2S] iron-sulphur domain"/>
    <property type="match status" value="1"/>
</dbReference>
<evidence type="ECO:0000256" key="2">
    <source>
        <dbReference type="ARBA" id="ARBA00022723"/>
    </source>
</evidence>
<organism evidence="7 8">
    <name type="scientific">Parasitella parasitica</name>
    <dbReference type="NCBI Taxonomy" id="35722"/>
    <lineage>
        <taxon>Eukaryota</taxon>
        <taxon>Fungi</taxon>
        <taxon>Fungi incertae sedis</taxon>
        <taxon>Mucoromycota</taxon>
        <taxon>Mucoromycotina</taxon>
        <taxon>Mucoromycetes</taxon>
        <taxon>Mucorales</taxon>
        <taxon>Mucorineae</taxon>
        <taxon>Mucoraceae</taxon>
        <taxon>Parasitella</taxon>
    </lineage>
</organism>
<keyword evidence="8" id="KW-1185">Reference proteome</keyword>
<dbReference type="SUPFAM" id="SSF50022">
    <property type="entry name" value="ISP domain"/>
    <property type="match status" value="1"/>
</dbReference>
<dbReference type="Proteomes" id="UP000054107">
    <property type="component" value="Unassembled WGS sequence"/>
</dbReference>
<sequence>MFEPTIKYKSVNNPTKAFNKSADENKNIDTSAKEMDTSKSDSGLDSVTKSATTTESYSFSFEEEDKEDSKIEVDPDDNERIIITLSTGKQFSADRYCPHAGADLSYHGKVAEDDYPPEIGPVLMCPIHYWEFALEKGGRGGSGFTSINACPIEAAEKCLNSQDSKKLDW</sequence>
<dbReference type="InterPro" id="IPR036922">
    <property type="entry name" value="Rieske_2Fe-2S_sf"/>
</dbReference>
<dbReference type="GO" id="GO:0046872">
    <property type="term" value="F:metal ion binding"/>
    <property type="evidence" value="ECO:0007669"/>
    <property type="project" value="UniProtKB-KW"/>
</dbReference>
<evidence type="ECO:0000256" key="1">
    <source>
        <dbReference type="ARBA" id="ARBA00022714"/>
    </source>
</evidence>
<dbReference type="InterPro" id="IPR017941">
    <property type="entry name" value="Rieske_2Fe-2S"/>
</dbReference>
<dbReference type="PROSITE" id="PS51296">
    <property type="entry name" value="RIESKE"/>
    <property type="match status" value="1"/>
</dbReference>
<dbReference type="GO" id="GO:0051537">
    <property type="term" value="F:2 iron, 2 sulfur cluster binding"/>
    <property type="evidence" value="ECO:0007669"/>
    <property type="project" value="UniProtKB-KW"/>
</dbReference>
<dbReference type="EMBL" id="LN734002">
    <property type="protein sequence ID" value="CEP19083.1"/>
    <property type="molecule type" value="Genomic_DNA"/>
</dbReference>
<evidence type="ECO:0000256" key="5">
    <source>
        <dbReference type="SAM" id="MobiDB-lite"/>
    </source>
</evidence>
<evidence type="ECO:0000259" key="6">
    <source>
        <dbReference type="PROSITE" id="PS51296"/>
    </source>
</evidence>
<feature type="domain" description="Rieske" evidence="6">
    <location>
        <begin position="57"/>
        <end position="169"/>
    </location>
</feature>
<keyword evidence="1" id="KW-0001">2Fe-2S</keyword>
<keyword evidence="4" id="KW-0411">Iron-sulfur</keyword>
<dbReference type="AlphaFoldDB" id="A0A0B7NUZ1"/>
<gene>
    <name evidence="7" type="primary">PARPA_13395.1 scaffold 46804</name>
</gene>
<keyword evidence="2" id="KW-0479">Metal-binding</keyword>
<proteinExistence type="predicted"/>
<evidence type="ECO:0000256" key="4">
    <source>
        <dbReference type="ARBA" id="ARBA00023014"/>
    </source>
</evidence>
<dbReference type="Pfam" id="PF00355">
    <property type="entry name" value="Rieske"/>
    <property type="match status" value="1"/>
</dbReference>
<evidence type="ECO:0000313" key="7">
    <source>
        <dbReference type="EMBL" id="CEP19083.1"/>
    </source>
</evidence>
<protein>
    <recommendedName>
        <fullName evidence="6">Rieske domain-containing protein</fullName>
    </recommendedName>
</protein>
<feature type="region of interest" description="Disordered" evidence="5">
    <location>
        <begin position="1"/>
        <end position="72"/>
    </location>
</feature>
<evidence type="ECO:0000256" key="3">
    <source>
        <dbReference type="ARBA" id="ARBA00023004"/>
    </source>
</evidence>
<accession>A0A0B7NUZ1</accession>
<dbReference type="OrthoDB" id="426882at2759"/>
<feature type="compositionally biased region" description="Polar residues" evidence="5">
    <location>
        <begin position="40"/>
        <end position="54"/>
    </location>
</feature>
<feature type="compositionally biased region" description="Basic and acidic residues" evidence="5">
    <location>
        <begin position="21"/>
        <end position="39"/>
    </location>
</feature>
<name>A0A0B7NUZ1_9FUNG</name>
<reference evidence="7 8" key="1">
    <citation type="submission" date="2014-09" db="EMBL/GenBank/DDBJ databases">
        <authorList>
            <person name="Ellenberger Sabrina"/>
        </authorList>
    </citation>
    <scope>NUCLEOTIDE SEQUENCE [LARGE SCALE GENOMIC DNA]</scope>
    <source>
        <strain evidence="7 8">CBS 412.66</strain>
    </source>
</reference>
<evidence type="ECO:0000313" key="8">
    <source>
        <dbReference type="Proteomes" id="UP000054107"/>
    </source>
</evidence>
<keyword evidence="3" id="KW-0408">Iron</keyword>